<dbReference type="SUPFAM" id="SSF50891">
    <property type="entry name" value="Cyclophilin-like"/>
    <property type="match status" value="1"/>
</dbReference>
<dbReference type="PANTHER" id="PTHR11071">
    <property type="entry name" value="PEPTIDYL-PROLYL CIS-TRANS ISOMERASE"/>
    <property type="match status" value="1"/>
</dbReference>
<dbReference type="PANTHER" id="PTHR11071:SF561">
    <property type="entry name" value="PEPTIDYL-PROLYL CIS-TRANS ISOMERASE D-RELATED"/>
    <property type="match status" value="1"/>
</dbReference>
<organism evidence="2 3">
    <name type="scientific">Haemaphysalis longicornis</name>
    <name type="common">Bush tick</name>
    <dbReference type="NCBI Taxonomy" id="44386"/>
    <lineage>
        <taxon>Eukaryota</taxon>
        <taxon>Metazoa</taxon>
        <taxon>Ecdysozoa</taxon>
        <taxon>Arthropoda</taxon>
        <taxon>Chelicerata</taxon>
        <taxon>Arachnida</taxon>
        <taxon>Acari</taxon>
        <taxon>Parasitiformes</taxon>
        <taxon>Ixodida</taxon>
        <taxon>Ixodoidea</taxon>
        <taxon>Ixodidae</taxon>
        <taxon>Haemaphysalinae</taxon>
        <taxon>Haemaphysalis</taxon>
    </lineage>
</organism>
<evidence type="ECO:0000313" key="2">
    <source>
        <dbReference type="EMBL" id="KAH9362257.1"/>
    </source>
</evidence>
<comment type="caution">
    <text evidence="2">The sequence shown here is derived from an EMBL/GenBank/DDBJ whole genome shotgun (WGS) entry which is preliminary data.</text>
</comment>
<dbReference type="GO" id="GO:0003755">
    <property type="term" value="F:peptidyl-prolyl cis-trans isomerase activity"/>
    <property type="evidence" value="ECO:0007669"/>
    <property type="project" value="InterPro"/>
</dbReference>
<evidence type="ECO:0000313" key="3">
    <source>
        <dbReference type="Proteomes" id="UP000821853"/>
    </source>
</evidence>
<keyword evidence="3" id="KW-1185">Reference proteome</keyword>
<sequence>MDKNLRLGHTESEILSTANVGASPNGSQFFLTTAKTSLLYGKAVAFAGVKGIKKVENFGSPTSKAVISKCGQL</sequence>
<dbReference type="Pfam" id="PF00160">
    <property type="entry name" value="Pro_isomerase"/>
    <property type="match status" value="1"/>
</dbReference>
<dbReference type="AlphaFoldDB" id="A0A9J6FIU7"/>
<dbReference type="Proteomes" id="UP000821853">
    <property type="component" value="Chromosome 1"/>
</dbReference>
<feature type="domain" description="PPIase cyclophilin-type" evidence="1">
    <location>
        <begin position="1"/>
        <end position="72"/>
    </location>
</feature>
<dbReference type="InterPro" id="IPR002130">
    <property type="entry name" value="Cyclophilin-type_PPIase_dom"/>
</dbReference>
<dbReference type="PROSITE" id="PS50072">
    <property type="entry name" value="CSA_PPIASE_2"/>
    <property type="match status" value="1"/>
</dbReference>
<dbReference type="GO" id="GO:0006457">
    <property type="term" value="P:protein folding"/>
    <property type="evidence" value="ECO:0007669"/>
    <property type="project" value="TreeGrafter"/>
</dbReference>
<reference evidence="2 3" key="1">
    <citation type="journal article" date="2020" name="Cell">
        <title>Large-Scale Comparative Analyses of Tick Genomes Elucidate Their Genetic Diversity and Vector Capacities.</title>
        <authorList>
            <consortium name="Tick Genome and Microbiome Consortium (TIGMIC)"/>
            <person name="Jia N."/>
            <person name="Wang J."/>
            <person name="Shi W."/>
            <person name="Du L."/>
            <person name="Sun Y."/>
            <person name="Zhan W."/>
            <person name="Jiang J.F."/>
            <person name="Wang Q."/>
            <person name="Zhang B."/>
            <person name="Ji P."/>
            <person name="Bell-Sakyi L."/>
            <person name="Cui X.M."/>
            <person name="Yuan T.T."/>
            <person name="Jiang B.G."/>
            <person name="Yang W.F."/>
            <person name="Lam T.T."/>
            <person name="Chang Q.C."/>
            <person name="Ding S.J."/>
            <person name="Wang X.J."/>
            <person name="Zhu J.G."/>
            <person name="Ruan X.D."/>
            <person name="Zhao L."/>
            <person name="Wei J.T."/>
            <person name="Ye R.Z."/>
            <person name="Que T.C."/>
            <person name="Du C.H."/>
            <person name="Zhou Y.H."/>
            <person name="Cheng J.X."/>
            <person name="Dai P.F."/>
            <person name="Guo W.B."/>
            <person name="Han X.H."/>
            <person name="Huang E.J."/>
            <person name="Li L.F."/>
            <person name="Wei W."/>
            <person name="Gao Y.C."/>
            <person name="Liu J.Z."/>
            <person name="Shao H.Z."/>
            <person name="Wang X."/>
            <person name="Wang C.C."/>
            <person name="Yang T.C."/>
            <person name="Huo Q.B."/>
            <person name="Li W."/>
            <person name="Chen H.Y."/>
            <person name="Chen S.E."/>
            <person name="Zhou L.G."/>
            <person name="Ni X.B."/>
            <person name="Tian J.H."/>
            <person name="Sheng Y."/>
            <person name="Liu T."/>
            <person name="Pan Y.S."/>
            <person name="Xia L.Y."/>
            <person name="Li J."/>
            <person name="Zhao F."/>
            <person name="Cao W.C."/>
        </authorList>
    </citation>
    <scope>NUCLEOTIDE SEQUENCE [LARGE SCALE GENOMIC DNA]</scope>
    <source>
        <strain evidence="2">HaeL-2018</strain>
    </source>
</reference>
<protein>
    <recommendedName>
        <fullName evidence="1">PPIase cyclophilin-type domain-containing protein</fullName>
    </recommendedName>
</protein>
<dbReference type="OrthoDB" id="193499at2759"/>
<dbReference type="EMBL" id="JABSTR010000001">
    <property type="protein sequence ID" value="KAH9362257.1"/>
    <property type="molecule type" value="Genomic_DNA"/>
</dbReference>
<dbReference type="GO" id="GO:0016018">
    <property type="term" value="F:cyclosporin A binding"/>
    <property type="evidence" value="ECO:0007669"/>
    <property type="project" value="TreeGrafter"/>
</dbReference>
<dbReference type="InterPro" id="IPR029000">
    <property type="entry name" value="Cyclophilin-like_dom_sf"/>
</dbReference>
<dbReference type="Gene3D" id="2.40.100.10">
    <property type="entry name" value="Cyclophilin-like"/>
    <property type="match status" value="1"/>
</dbReference>
<name>A0A9J6FIU7_HAELO</name>
<evidence type="ECO:0000259" key="1">
    <source>
        <dbReference type="PROSITE" id="PS50072"/>
    </source>
</evidence>
<dbReference type="GO" id="GO:0005737">
    <property type="term" value="C:cytoplasm"/>
    <property type="evidence" value="ECO:0007669"/>
    <property type="project" value="TreeGrafter"/>
</dbReference>
<gene>
    <name evidence="2" type="ORF">HPB48_002235</name>
</gene>
<proteinExistence type="predicted"/>
<accession>A0A9J6FIU7</accession>
<dbReference type="VEuPathDB" id="VectorBase:HLOH_058553"/>